<reference evidence="2 3" key="1">
    <citation type="journal article" date="2022" name="Allergy">
        <title>Genome assembly and annotation of Periplaneta americana reveal a comprehensive cockroach allergen profile.</title>
        <authorList>
            <person name="Wang L."/>
            <person name="Xiong Q."/>
            <person name="Saelim N."/>
            <person name="Wang L."/>
            <person name="Nong W."/>
            <person name="Wan A.T."/>
            <person name="Shi M."/>
            <person name="Liu X."/>
            <person name="Cao Q."/>
            <person name="Hui J.H.L."/>
            <person name="Sookrung N."/>
            <person name="Leung T.F."/>
            <person name="Tungtrongchitr A."/>
            <person name="Tsui S.K.W."/>
        </authorList>
    </citation>
    <scope>NUCLEOTIDE SEQUENCE [LARGE SCALE GENOMIC DNA]</scope>
    <source>
        <strain evidence="2">PWHHKU_190912</strain>
    </source>
</reference>
<gene>
    <name evidence="2" type="ORF">ANN_23808</name>
</gene>
<evidence type="ECO:0000313" key="3">
    <source>
        <dbReference type="Proteomes" id="UP001148838"/>
    </source>
</evidence>
<protein>
    <submittedName>
        <fullName evidence="2">Uncharacterized protein</fullName>
    </submittedName>
</protein>
<feature type="compositionally biased region" description="Basic and acidic residues" evidence="1">
    <location>
        <begin position="23"/>
        <end position="42"/>
    </location>
</feature>
<keyword evidence="3" id="KW-1185">Reference proteome</keyword>
<feature type="region of interest" description="Disordered" evidence="1">
    <location>
        <begin position="1"/>
        <end position="42"/>
    </location>
</feature>
<evidence type="ECO:0000313" key="2">
    <source>
        <dbReference type="EMBL" id="KAJ4435230.1"/>
    </source>
</evidence>
<name>A0ABQ8SNB0_PERAM</name>
<sequence>MAGLSEGSNEPPGSLKASNTEGCTERNGEQEKSSGQRRYQMIDDIKIYGSYEETKRKAKNRRDWRKL</sequence>
<proteinExistence type="predicted"/>
<accession>A0ABQ8SNB0</accession>
<feature type="non-terminal residue" evidence="2">
    <location>
        <position position="67"/>
    </location>
</feature>
<organism evidence="2 3">
    <name type="scientific">Periplaneta americana</name>
    <name type="common">American cockroach</name>
    <name type="synonym">Blatta americana</name>
    <dbReference type="NCBI Taxonomy" id="6978"/>
    <lineage>
        <taxon>Eukaryota</taxon>
        <taxon>Metazoa</taxon>
        <taxon>Ecdysozoa</taxon>
        <taxon>Arthropoda</taxon>
        <taxon>Hexapoda</taxon>
        <taxon>Insecta</taxon>
        <taxon>Pterygota</taxon>
        <taxon>Neoptera</taxon>
        <taxon>Polyneoptera</taxon>
        <taxon>Dictyoptera</taxon>
        <taxon>Blattodea</taxon>
        <taxon>Blattoidea</taxon>
        <taxon>Blattidae</taxon>
        <taxon>Blattinae</taxon>
        <taxon>Periplaneta</taxon>
    </lineage>
</organism>
<dbReference type="Proteomes" id="UP001148838">
    <property type="component" value="Unassembled WGS sequence"/>
</dbReference>
<comment type="caution">
    <text evidence="2">The sequence shown here is derived from an EMBL/GenBank/DDBJ whole genome shotgun (WGS) entry which is preliminary data.</text>
</comment>
<evidence type="ECO:0000256" key="1">
    <source>
        <dbReference type="SAM" id="MobiDB-lite"/>
    </source>
</evidence>
<dbReference type="EMBL" id="JAJSOF020000025">
    <property type="protein sequence ID" value="KAJ4435230.1"/>
    <property type="molecule type" value="Genomic_DNA"/>
</dbReference>